<dbReference type="PANTHER" id="PTHR30606:SF9">
    <property type="entry name" value="LIPID A BIOSYNTHESIS LAUROYLTRANSFERASE"/>
    <property type="match status" value="1"/>
</dbReference>
<keyword evidence="3" id="KW-0997">Cell inner membrane</keyword>
<accession>A0A494X8M3</accession>
<dbReference type="OrthoDB" id="9808633at2"/>
<evidence type="ECO:0000256" key="2">
    <source>
        <dbReference type="ARBA" id="ARBA00022475"/>
    </source>
</evidence>
<evidence type="ECO:0000256" key="6">
    <source>
        <dbReference type="ARBA" id="ARBA00023315"/>
    </source>
</evidence>
<dbReference type="PIRSF" id="PIRSF028561">
    <property type="entry name" value="Ac_Trasf"/>
    <property type="match status" value="1"/>
</dbReference>
<keyword evidence="4" id="KW-0808">Transferase</keyword>
<keyword evidence="6" id="KW-0012">Acyltransferase</keyword>
<comment type="caution">
    <text evidence="8">The sequence shown here is derived from an EMBL/GenBank/DDBJ whole genome shotgun (WGS) entry which is preliminary data.</text>
</comment>
<keyword evidence="2" id="KW-1003">Cell membrane</keyword>
<dbReference type="RefSeq" id="WP_121090221.1">
    <property type="nucleotide sequence ID" value="NZ_RBZU01000014.1"/>
</dbReference>
<dbReference type="GO" id="GO:0016746">
    <property type="term" value="F:acyltransferase activity"/>
    <property type="evidence" value="ECO:0007669"/>
    <property type="project" value="UniProtKB-KW"/>
</dbReference>
<reference evidence="8 9" key="1">
    <citation type="submission" date="2018-10" db="EMBL/GenBank/DDBJ databases">
        <title>Robbsia sp. DHC34, isolated from soil.</title>
        <authorList>
            <person name="Gao Z.-H."/>
            <person name="Qiu L.-H."/>
        </authorList>
    </citation>
    <scope>NUCLEOTIDE SEQUENCE [LARGE SCALE GENOMIC DNA]</scope>
    <source>
        <strain evidence="8 9">DHC34</strain>
    </source>
</reference>
<dbReference type="Pfam" id="PF03279">
    <property type="entry name" value="Lip_A_acyltrans"/>
    <property type="match status" value="1"/>
</dbReference>
<evidence type="ECO:0000256" key="5">
    <source>
        <dbReference type="ARBA" id="ARBA00023136"/>
    </source>
</evidence>
<keyword evidence="9" id="KW-1185">Reference proteome</keyword>
<dbReference type="PANTHER" id="PTHR30606">
    <property type="entry name" value="LIPID A BIOSYNTHESIS LAUROYL ACYLTRANSFERASE"/>
    <property type="match status" value="1"/>
</dbReference>
<comment type="subcellular location">
    <subcellularLocation>
        <location evidence="1">Cell inner membrane</location>
    </subcellularLocation>
</comment>
<dbReference type="InterPro" id="IPR004960">
    <property type="entry name" value="LipA_acyltrans"/>
</dbReference>
<dbReference type="InterPro" id="IPR014548">
    <property type="entry name" value="Ac_Trasf"/>
</dbReference>
<dbReference type="GO" id="GO:0009247">
    <property type="term" value="P:glycolipid biosynthetic process"/>
    <property type="evidence" value="ECO:0007669"/>
    <property type="project" value="UniProtKB-ARBA"/>
</dbReference>
<dbReference type="AlphaFoldDB" id="A0A494X8M3"/>
<protein>
    <submittedName>
        <fullName evidence="8">Acyl-CoA synthetase</fullName>
    </submittedName>
</protein>
<evidence type="ECO:0000313" key="9">
    <source>
        <dbReference type="Proteomes" id="UP000270342"/>
    </source>
</evidence>
<evidence type="ECO:0000256" key="3">
    <source>
        <dbReference type="ARBA" id="ARBA00022519"/>
    </source>
</evidence>
<proteinExistence type="predicted"/>
<evidence type="ECO:0000313" key="8">
    <source>
        <dbReference type="EMBL" id="RKP46602.1"/>
    </source>
</evidence>
<evidence type="ECO:0000256" key="7">
    <source>
        <dbReference type="SAM" id="MobiDB-lite"/>
    </source>
</evidence>
<keyword evidence="5" id="KW-0472">Membrane</keyword>
<gene>
    <name evidence="8" type="ORF">D7S86_24200</name>
</gene>
<organism evidence="8 9">
    <name type="scientific">Pararobbsia silviterrae</name>
    <dbReference type="NCBI Taxonomy" id="1792498"/>
    <lineage>
        <taxon>Bacteria</taxon>
        <taxon>Pseudomonadati</taxon>
        <taxon>Pseudomonadota</taxon>
        <taxon>Betaproteobacteria</taxon>
        <taxon>Burkholderiales</taxon>
        <taxon>Burkholderiaceae</taxon>
        <taxon>Pararobbsia</taxon>
    </lineage>
</organism>
<dbReference type="Proteomes" id="UP000270342">
    <property type="component" value="Unassembled WGS sequence"/>
</dbReference>
<feature type="compositionally biased region" description="Low complexity" evidence="7">
    <location>
        <begin position="1"/>
        <end position="18"/>
    </location>
</feature>
<dbReference type="GO" id="GO:0005886">
    <property type="term" value="C:plasma membrane"/>
    <property type="evidence" value="ECO:0007669"/>
    <property type="project" value="UniProtKB-SubCell"/>
</dbReference>
<evidence type="ECO:0000256" key="1">
    <source>
        <dbReference type="ARBA" id="ARBA00004533"/>
    </source>
</evidence>
<dbReference type="EMBL" id="RBZU01000014">
    <property type="protein sequence ID" value="RKP46602.1"/>
    <property type="molecule type" value="Genomic_DNA"/>
</dbReference>
<sequence>MSSTPSTNETSASAASARAPRKRRAAQWTRNPERSSLWALRSMARLSLAIGRPLSRIALFPITAYFMLFAPSARRASLDYLRRVLGRKASPIDGFRQVYTFATTIHDRIFLINDRFDLFDIRVHGGDLMRDLLEQERGAFLIGAHLGSFEVLSSVGRQFAGLRASMLMYEENAQKINATIAAINPKALLDIIPMGRVDSMLRAGERLDAGEMVGLLADRTPADETTVELPFLGAPAPFPVGPFRVAALMRRPVVFMTATYAGGNAYDVYFEQLADFSDAADGGRRRAERIDAAMRRYVELLEKHCRRAPYNWFNFFPFWSEQSDNDLFCENL</sequence>
<feature type="region of interest" description="Disordered" evidence="7">
    <location>
        <begin position="1"/>
        <end position="29"/>
    </location>
</feature>
<name>A0A494X8M3_9BURK</name>
<dbReference type="CDD" id="cd07984">
    <property type="entry name" value="LPLAT_LABLAT-like"/>
    <property type="match status" value="1"/>
</dbReference>
<evidence type="ECO:0000256" key="4">
    <source>
        <dbReference type="ARBA" id="ARBA00022679"/>
    </source>
</evidence>